<protein>
    <recommendedName>
        <fullName evidence="8">ATP synthase mitochondrial F1 complex assembly factor 2</fullName>
    </recommendedName>
</protein>
<dbReference type="OrthoDB" id="5673at2759"/>
<dbReference type="PANTHER" id="PTHR21013">
    <property type="entry name" value="ATP SYNTHASE MITOCHONDRIAL F1 COMPLEX ASSEMBLY FACTOR 2/ATP12 PROTEIN, MITOCHONDRIAL PRECURSOR"/>
    <property type="match status" value="1"/>
</dbReference>
<dbReference type="Gene3D" id="3.30.2180.10">
    <property type="entry name" value="ATP12-like"/>
    <property type="match status" value="1"/>
</dbReference>
<gene>
    <name evidence="6" type="primary">106091506</name>
</gene>
<dbReference type="Gene3D" id="1.10.3580.10">
    <property type="entry name" value="ATP12 ATPase"/>
    <property type="match status" value="1"/>
</dbReference>
<dbReference type="GO" id="GO:0033615">
    <property type="term" value="P:mitochondrial proton-transporting ATP synthase complex assembly"/>
    <property type="evidence" value="ECO:0007669"/>
    <property type="project" value="TreeGrafter"/>
</dbReference>
<dbReference type="EnsemblMetazoa" id="SCAU007370-RA">
    <property type="protein sequence ID" value="SCAU007370-PA"/>
    <property type="gene ID" value="SCAU007370"/>
</dbReference>
<dbReference type="Pfam" id="PF07542">
    <property type="entry name" value="ATP12"/>
    <property type="match status" value="1"/>
</dbReference>
<keyword evidence="4" id="KW-0496">Mitochondrion</keyword>
<accession>A0A1I8PER6</accession>
<keyword evidence="3" id="KW-0809">Transit peptide</keyword>
<dbReference type="InterPro" id="IPR023335">
    <property type="entry name" value="ATP12_ortho_dom_sf"/>
</dbReference>
<evidence type="ECO:0008006" key="8">
    <source>
        <dbReference type="Google" id="ProtNLM"/>
    </source>
</evidence>
<evidence type="ECO:0000256" key="1">
    <source>
        <dbReference type="ARBA" id="ARBA00004173"/>
    </source>
</evidence>
<dbReference type="AlphaFoldDB" id="A0A1I8PER6"/>
<name>A0A1I8PER6_STOCA</name>
<organism evidence="6 7">
    <name type="scientific">Stomoxys calcitrans</name>
    <name type="common">Stable fly</name>
    <name type="synonym">Conops calcitrans</name>
    <dbReference type="NCBI Taxonomy" id="35570"/>
    <lineage>
        <taxon>Eukaryota</taxon>
        <taxon>Metazoa</taxon>
        <taxon>Ecdysozoa</taxon>
        <taxon>Arthropoda</taxon>
        <taxon>Hexapoda</taxon>
        <taxon>Insecta</taxon>
        <taxon>Pterygota</taxon>
        <taxon>Neoptera</taxon>
        <taxon>Endopterygota</taxon>
        <taxon>Diptera</taxon>
        <taxon>Brachycera</taxon>
        <taxon>Muscomorpha</taxon>
        <taxon>Muscoidea</taxon>
        <taxon>Muscidae</taxon>
        <taxon>Stomoxys</taxon>
    </lineage>
</organism>
<evidence type="ECO:0000256" key="3">
    <source>
        <dbReference type="ARBA" id="ARBA00022946"/>
    </source>
</evidence>
<evidence type="ECO:0000256" key="5">
    <source>
        <dbReference type="ARBA" id="ARBA00023186"/>
    </source>
</evidence>
<dbReference type="InterPro" id="IPR011419">
    <property type="entry name" value="ATP12_ATP_synth-F1-assembly"/>
</dbReference>
<dbReference type="PANTHER" id="PTHR21013:SF10">
    <property type="entry name" value="ATP SYNTHASE MITOCHONDRIAL F1 COMPLEX ASSEMBLY FACTOR 2"/>
    <property type="match status" value="1"/>
</dbReference>
<evidence type="ECO:0000313" key="7">
    <source>
        <dbReference type="Proteomes" id="UP000095300"/>
    </source>
</evidence>
<dbReference type="KEGG" id="scac:106091506"/>
<dbReference type="GO" id="GO:0005739">
    <property type="term" value="C:mitochondrion"/>
    <property type="evidence" value="ECO:0007669"/>
    <property type="project" value="UniProtKB-SubCell"/>
</dbReference>
<dbReference type="InterPro" id="IPR042272">
    <property type="entry name" value="ATP12_ATP_synth-F1-assembly_N"/>
</dbReference>
<dbReference type="SUPFAM" id="SSF160909">
    <property type="entry name" value="ATP12-like"/>
    <property type="match status" value="1"/>
</dbReference>
<dbReference type="STRING" id="35570.A0A1I8PER6"/>
<keyword evidence="5" id="KW-0143">Chaperone</keyword>
<comment type="subcellular location">
    <subcellularLocation>
        <location evidence="1">Mitochondrion</location>
    </subcellularLocation>
</comment>
<evidence type="ECO:0000256" key="2">
    <source>
        <dbReference type="ARBA" id="ARBA00008231"/>
    </source>
</evidence>
<dbReference type="Proteomes" id="UP000095300">
    <property type="component" value="Unassembled WGS sequence"/>
</dbReference>
<reference evidence="6" key="1">
    <citation type="submission" date="2020-05" db="UniProtKB">
        <authorList>
            <consortium name="EnsemblMetazoa"/>
        </authorList>
    </citation>
    <scope>IDENTIFICATION</scope>
    <source>
        <strain evidence="6">USDA</strain>
    </source>
</reference>
<evidence type="ECO:0000256" key="4">
    <source>
        <dbReference type="ARBA" id="ARBA00023128"/>
    </source>
</evidence>
<dbReference type="VEuPathDB" id="VectorBase:SCAU007370"/>
<proteinExistence type="inferred from homology"/>
<sequence length="273" mass="31978">MNSLYRLVPRVWLSAGKFNQWPIKRCYAQPVKRFYKQTSVLYNDGKYEVTLDQRKLKTPKGAPFTVKSEPLAIAVATEFDSQKEHIERSKMHLSALCFTAIDNPNNHTKIDMVNYLLNYIPTDTVLFQYDDEKDLHELQRNEWDPIIEWFNERYDTKLKKTMDITPPNVSGEDKMKISKYLLSHGEEVLHGFVFAVDTLKSVILAFAAIDQRISVDKAVTLARLEEEYQLKFWGRVEWAHDLSQQELQARLAASVLFVHLNRSEYFKKEKIII</sequence>
<evidence type="ECO:0000313" key="6">
    <source>
        <dbReference type="EnsemblMetazoa" id="SCAU007370-PA"/>
    </source>
</evidence>
<keyword evidence="7" id="KW-1185">Reference proteome</keyword>
<comment type="similarity">
    <text evidence="2">Belongs to the ATP12 family.</text>
</comment>